<protein>
    <recommendedName>
        <fullName evidence="3">Lipoprotein</fullName>
    </recommendedName>
</protein>
<dbReference type="AlphaFoldDB" id="A0A0J8YCY4"/>
<proteinExistence type="predicted"/>
<organism evidence="1 2">
    <name type="scientific">Franconibacter pulveris</name>
    <dbReference type="NCBI Taxonomy" id="435910"/>
    <lineage>
        <taxon>Bacteria</taxon>
        <taxon>Pseudomonadati</taxon>
        <taxon>Pseudomonadota</taxon>
        <taxon>Gammaproteobacteria</taxon>
        <taxon>Enterobacterales</taxon>
        <taxon>Enterobacteriaceae</taxon>
        <taxon>Franconibacter</taxon>
    </lineage>
</organism>
<keyword evidence="2" id="KW-1185">Reference proteome</keyword>
<dbReference type="EMBL" id="LFEJ01000011">
    <property type="protein sequence ID" value="KMV35384.1"/>
    <property type="molecule type" value="Genomic_DNA"/>
</dbReference>
<gene>
    <name evidence="1" type="ORF">ACH50_06955</name>
</gene>
<sequence length="95" mass="10541">MALLYNVNAFAAPTINVWLRCANGIHATIKDDVLTAEGVMTLPFEHTENETDQQITLVFSDAHTEAKVQISYSGPAFYLRDMDGRWAPCIATKIP</sequence>
<evidence type="ECO:0000313" key="1">
    <source>
        <dbReference type="EMBL" id="KMV35384.1"/>
    </source>
</evidence>
<dbReference type="Proteomes" id="UP000037315">
    <property type="component" value="Unassembled WGS sequence"/>
</dbReference>
<reference evidence="1 2" key="1">
    <citation type="submission" date="2015-06" db="EMBL/GenBank/DDBJ databases">
        <title>Genome sequencing of Cronobacter sp. strain DJ34 isolated from petroleum contaminated sludge of Duliajan Oil Fields, Assam, India.</title>
        <authorList>
            <person name="Pal S."/>
            <person name="Banerjee T.D."/>
            <person name="Roy A."/>
            <person name="Sar P."/>
            <person name="Kazy S.K."/>
        </authorList>
    </citation>
    <scope>NUCLEOTIDE SEQUENCE [LARGE SCALE GENOMIC DNA]</scope>
    <source>
        <strain evidence="1 2">DJ34</strain>
    </source>
</reference>
<accession>A0A0J8YCY4</accession>
<comment type="caution">
    <text evidence="1">The sequence shown here is derived from an EMBL/GenBank/DDBJ whole genome shotgun (WGS) entry which is preliminary data.</text>
</comment>
<evidence type="ECO:0008006" key="3">
    <source>
        <dbReference type="Google" id="ProtNLM"/>
    </source>
</evidence>
<name>A0A0J8YCY4_9ENTR</name>
<evidence type="ECO:0000313" key="2">
    <source>
        <dbReference type="Proteomes" id="UP000037315"/>
    </source>
</evidence>
<dbReference type="PATRIC" id="fig|1656095.3.peg.1480"/>